<dbReference type="Pfam" id="PF00440">
    <property type="entry name" value="TetR_N"/>
    <property type="match status" value="1"/>
</dbReference>
<gene>
    <name evidence="5" type="ORF">Afil01_33850</name>
</gene>
<dbReference type="Proteomes" id="UP001165079">
    <property type="component" value="Unassembled WGS sequence"/>
</dbReference>
<dbReference type="InterPro" id="IPR036271">
    <property type="entry name" value="Tet_transcr_reg_TetR-rel_C_sf"/>
</dbReference>
<feature type="domain" description="HTH tetR-type" evidence="4">
    <location>
        <begin position="18"/>
        <end position="65"/>
    </location>
</feature>
<dbReference type="PANTHER" id="PTHR30055:SF234">
    <property type="entry name" value="HTH-TYPE TRANSCRIPTIONAL REGULATOR BETI"/>
    <property type="match status" value="1"/>
</dbReference>
<keyword evidence="3" id="KW-0804">Transcription</keyword>
<dbReference type="Gene3D" id="1.10.357.10">
    <property type="entry name" value="Tetracycline Repressor, domain 2"/>
    <property type="match status" value="1"/>
</dbReference>
<dbReference type="InterPro" id="IPR009057">
    <property type="entry name" value="Homeodomain-like_sf"/>
</dbReference>
<dbReference type="AlphaFoldDB" id="A0A9W6WA17"/>
<dbReference type="GO" id="GO:0003700">
    <property type="term" value="F:DNA-binding transcription factor activity"/>
    <property type="evidence" value="ECO:0007669"/>
    <property type="project" value="TreeGrafter"/>
</dbReference>
<dbReference type="InterPro" id="IPR050109">
    <property type="entry name" value="HTH-type_TetR-like_transc_reg"/>
</dbReference>
<name>A0A9W6WA17_9ACTN</name>
<evidence type="ECO:0000256" key="3">
    <source>
        <dbReference type="ARBA" id="ARBA00023163"/>
    </source>
</evidence>
<evidence type="ECO:0000313" key="6">
    <source>
        <dbReference type="Proteomes" id="UP001165079"/>
    </source>
</evidence>
<comment type="caution">
    <text evidence="5">The sequence shown here is derived from an EMBL/GenBank/DDBJ whole genome shotgun (WGS) entry which is preliminary data.</text>
</comment>
<dbReference type="PANTHER" id="PTHR30055">
    <property type="entry name" value="HTH-TYPE TRANSCRIPTIONAL REGULATOR RUTR"/>
    <property type="match status" value="1"/>
</dbReference>
<dbReference type="SUPFAM" id="SSF48498">
    <property type="entry name" value="Tetracyclin repressor-like, C-terminal domain"/>
    <property type="match status" value="1"/>
</dbReference>
<evidence type="ECO:0000259" key="4">
    <source>
        <dbReference type="Pfam" id="PF00440"/>
    </source>
</evidence>
<dbReference type="InterPro" id="IPR001647">
    <property type="entry name" value="HTH_TetR"/>
</dbReference>
<organism evidence="5 6">
    <name type="scientific">Actinorhabdospora filicis</name>
    <dbReference type="NCBI Taxonomy" id="1785913"/>
    <lineage>
        <taxon>Bacteria</taxon>
        <taxon>Bacillati</taxon>
        <taxon>Actinomycetota</taxon>
        <taxon>Actinomycetes</taxon>
        <taxon>Micromonosporales</taxon>
        <taxon>Micromonosporaceae</taxon>
        <taxon>Actinorhabdospora</taxon>
    </lineage>
</organism>
<accession>A0A9W6WA17</accession>
<dbReference type="GO" id="GO:0000976">
    <property type="term" value="F:transcription cis-regulatory region binding"/>
    <property type="evidence" value="ECO:0007669"/>
    <property type="project" value="TreeGrafter"/>
</dbReference>
<proteinExistence type="predicted"/>
<dbReference type="SUPFAM" id="SSF46689">
    <property type="entry name" value="Homeodomain-like"/>
    <property type="match status" value="1"/>
</dbReference>
<evidence type="ECO:0000256" key="2">
    <source>
        <dbReference type="ARBA" id="ARBA00023125"/>
    </source>
</evidence>
<evidence type="ECO:0000313" key="5">
    <source>
        <dbReference type="EMBL" id="GLZ78578.1"/>
    </source>
</evidence>
<dbReference type="EMBL" id="BSTX01000002">
    <property type="protein sequence ID" value="GLZ78578.1"/>
    <property type="molecule type" value="Genomic_DNA"/>
</dbReference>
<keyword evidence="6" id="KW-1185">Reference proteome</keyword>
<sequence length="195" mass="20495">MLMRANLTVTEQARRAQIVAAAIETIAELGHARASFAKIAERAGLSSTGLISYHFRSRGALMAEVLGTVTAAFTEYVVAEEDDGTAAGALRAFLLANIGFMRDHRSQVVAMLRVAEAVSGGDDGGLAVRDRAALAALLAKGRDAGEFRAFDADLMAGFVLSLRNGVIMRAAAEPGFDLDACGRELLATVDLATRP</sequence>
<keyword evidence="2" id="KW-0238">DNA-binding</keyword>
<evidence type="ECO:0000256" key="1">
    <source>
        <dbReference type="ARBA" id="ARBA00023015"/>
    </source>
</evidence>
<keyword evidence="1" id="KW-0805">Transcription regulation</keyword>
<reference evidence="5" key="1">
    <citation type="submission" date="2023-03" db="EMBL/GenBank/DDBJ databases">
        <title>Actinorhabdospora filicis NBRC 111898.</title>
        <authorList>
            <person name="Ichikawa N."/>
            <person name="Sato H."/>
            <person name="Tonouchi N."/>
        </authorList>
    </citation>
    <scope>NUCLEOTIDE SEQUENCE</scope>
    <source>
        <strain evidence="5">NBRC 111898</strain>
    </source>
</reference>
<protein>
    <submittedName>
        <fullName evidence="5">TetR family transcriptional regulator</fullName>
    </submittedName>
</protein>